<dbReference type="EMBL" id="ABAX03000012">
    <property type="protein sequence ID" value="EDR97608.1"/>
    <property type="molecule type" value="Genomic_DNA"/>
</dbReference>
<keyword evidence="1" id="KW-0472">Membrane</keyword>
<evidence type="ECO:0000313" key="3">
    <source>
        <dbReference type="Proteomes" id="UP000004935"/>
    </source>
</evidence>
<evidence type="ECO:0000313" key="2">
    <source>
        <dbReference type="EMBL" id="EDR97608.1"/>
    </source>
</evidence>
<evidence type="ECO:0000256" key="1">
    <source>
        <dbReference type="SAM" id="Phobius"/>
    </source>
</evidence>
<keyword evidence="1" id="KW-0812">Transmembrane</keyword>
<sequence length="39" mass="4651">MLEASINADRPKHRSVFRFIWTPLFLFYSLSAIIIYFSV</sequence>
<dbReference type="HOGENOM" id="CLU_3303725_0_0_9"/>
<gene>
    <name evidence="2" type="ORF">ANACAC_01229</name>
</gene>
<organism evidence="2 3">
    <name type="scientific">Anaerostipes caccae (strain DSM 14662 / CCUG 47493 / JCM 13470 / NCIMB 13811 / L1-92)</name>
    <dbReference type="NCBI Taxonomy" id="411490"/>
    <lineage>
        <taxon>Bacteria</taxon>
        <taxon>Bacillati</taxon>
        <taxon>Bacillota</taxon>
        <taxon>Clostridia</taxon>
        <taxon>Lachnospirales</taxon>
        <taxon>Lachnospiraceae</taxon>
        <taxon>Anaerostipes</taxon>
    </lineage>
</organism>
<proteinExistence type="predicted"/>
<comment type="caution">
    <text evidence="2">The sequence shown here is derived from an EMBL/GenBank/DDBJ whole genome shotgun (WGS) entry which is preliminary data.</text>
</comment>
<name>B0MCD9_ANACD</name>
<dbReference type="Proteomes" id="UP000004935">
    <property type="component" value="Unassembled WGS sequence"/>
</dbReference>
<feature type="transmembrane region" description="Helical" evidence="1">
    <location>
        <begin position="16"/>
        <end position="37"/>
    </location>
</feature>
<accession>B0MCD9</accession>
<keyword evidence="1" id="KW-1133">Transmembrane helix</keyword>
<keyword evidence="3" id="KW-1185">Reference proteome</keyword>
<reference evidence="2" key="1">
    <citation type="submission" date="2007-11" db="EMBL/GenBank/DDBJ databases">
        <authorList>
            <person name="Fulton L."/>
            <person name="Clifton S."/>
            <person name="Fulton B."/>
            <person name="Xu J."/>
            <person name="Minx P."/>
            <person name="Pepin K.H."/>
            <person name="Johnson M."/>
            <person name="Thiruvilangam P."/>
            <person name="Bhonagiri V."/>
            <person name="Nash W.E."/>
            <person name="Mardis E.R."/>
            <person name="Wilson R.K."/>
        </authorList>
    </citation>
    <scope>NUCLEOTIDE SEQUENCE [LARGE SCALE GENOMIC DNA]</scope>
    <source>
        <strain evidence="2">DSM 14662</strain>
    </source>
</reference>
<reference evidence="2" key="2">
    <citation type="submission" date="2013-11" db="EMBL/GenBank/DDBJ databases">
        <title>Draft genome sequence of Anaerostipes caccae (DSM 14662).</title>
        <authorList>
            <person name="Sudarsanam P."/>
            <person name="Ley R."/>
            <person name="Guruge J."/>
            <person name="Turnbaugh P.J."/>
            <person name="Mahowald M."/>
            <person name="Liep D."/>
            <person name="Gordon J."/>
        </authorList>
    </citation>
    <scope>NUCLEOTIDE SEQUENCE</scope>
    <source>
        <strain evidence="2">DSM 14662</strain>
    </source>
</reference>
<dbReference type="AlphaFoldDB" id="B0MCD9"/>
<protein>
    <submittedName>
        <fullName evidence="2">Uncharacterized protein</fullName>
    </submittedName>
</protein>